<dbReference type="Proteomes" id="UP000519439">
    <property type="component" value="Unassembled WGS sequence"/>
</dbReference>
<keyword evidence="3 6" id="KW-0347">Helicase</keyword>
<dbReference type="NCBIfam" id="TIGR01613">
    <property type="entry name" value="primase_Cterm"/>
    <property type="match status" value="1"/>
</dbReference>
<dbReference type="InterPro" id="IPR027417">
    <property type="entry name" value="P-loop_NTPase"/>
</dbReference>
<keyword evidence="4" id="KW-0067">ATP-binding</keyword>
<accession>A0A7W6IJK8</accession>
<keyword evidence="1" id="KW-0547">Nucleotide-binding</keyword>
<dbReference type="InterPro" id="IPR051620">
    <property type="entry name" value="ORF904-like_C"/>
</dbReference>
<dbReference type="InterPro" id="IPR004968">
    <property type="entry name" value="DNA_primase/NTPase_C"/>
</dbReference>
<dbReference type="SMART" id="SM00885">
    <property type="entry name" value="D5_N"/>
    <property type="match status" value="1"/>
</dbReference>
<dbReference type="GO" id="GO:0005524">
    <property type="term" value="F:ATP binding"/>
    <property type="evidence" value="ECO:0007669"/>
    <property type="project" value="UniProtKB-KW"/>
</dbReference>
<dbReference type="EMBL" id="JACIDC010000018">
    <property type="protein sequence ID" value="MBB4042029.1"/>
    <property type="molecule type" value="Genomic_DNA"/>
</dbReference>
<reference evidence="6 7" key="1">
    <citation type="submission" date="2020-08" db="EMBL/GenBank/DDBJ databases">
        <title>Genomic Encyclopedia of Type Strains, Phase IV (KMG-IV): sequencing the most valuable type-strain genomes for metagenomic binning, comparative biology and taxonomic classification.</title>
        <authorList>
            <person name="Goeker M."/>
        </authorList>
    </citation>
    <scope>NUCLEOTIDE SEQUENCE [LARGE SCALE GENOMIC DNA]</scope>
    <source>
        <strain evidence="6 7">DSM 15743</strain>
    </source>
</reference>
<evidence type="ECO:0000256" key="3">
    <source>
        <dbReference type="ARBA" id="ARBA00022806"/>
    </source>
</evidence>
<evidence type="ECO:0000256" key="2">
    <source>
        <dbReference type="ARBA" id="ARBA00022801"/>
    </source>
</evidence>
<organism evidence="6 7">
    <name type="scientific">Microvirga flocculans</name>
    <dbReference type="NCBI Taxonomy" id="217168"/>
    <lineage>
        <taxon>Bacteria</taxon>
        <taxon>Pseudomonadati</taxon>
        <taxon>Pseudomonadota</taxon>
        <taxon>Alphaproteobacteria</taxon>
        <taxon>Hyphomicrobiales</taxon>
        <taxon>Methylobacteriaceae</taxon>
        <taxon>Microvirga</taxon>
    </lineage>
</organism>
<dbReference type="PANTHER" id="PTHR35372">
    <property type="entry name" value="ATP BINDING PROTEIN-RELATED"/>
    <property type="match status" value="1"/>
</dbReference>
<dbReference type="Pfam" id="PF03288">
    <property type="entry name" value="Pox_D5"/>
    <property type="match status" value="1"/>
</dbReference>
<dbReference type="PROSITE" id="PS51206">
    <property type="entry name" value="SF3_HELICASE_1"/>
    <property type="match status" value="1"/>
</dbReference>
<dbReference type="SUPFAM" id="SSF52540">
    <property type="entry name" value="P-loop containing nucleoside triphosphate hydrolases"/>
    <property type="match status" value="1"/>
</dbReference>
<dbReference type="GO" id="GO:0004386">
    <property type="term" value="F:helicase activity"/>
    <property type="evidence" value="ECO:0007669"/>
    <property type="project" value="UniProtKB-KW"/>
</dbReference>
<keyword evidence="7" id="KW-1185">Reference proteome</keyword>
<dbReference type="Gene3D" id="3.40.50.300">
    <property type="entry name" value="P-loop containing nucleotide triphosphate hydrolases"/>
    <property type="match status" value="1"/>
</dbReference>
<dbReference type="AlphaFoldDB" id="A0A7W6IJK8"/>
<feature type="domain" description="SF3 helicase" evidence="5">
    <location>
        <begin position="228"/>
        <end position="390"/>
    </location>
</feature>
<evidence type="ECO:0000259" key="5">
    <source>
        <dbReference type="PROSITE" id="PS51206"/>
    </source>
</evidence>
<comment type="caution">
    <text evidence="6">The sequence shown here is derived from an EMBL/GenBank/DDBJ whole genome shotgun (WGS) entry which is preliminary data.</text>
</comment>
<dbReference type="InterPro" id="IPR014818">
    <property type="entry name" value="Phage/plasmid_primase_P4_C"/>
</dbReference>
<evidence type="ECO:0000313" key="6">
    <source>
        <dbReference type="EMBL" id="MBB4042029.1"/>
    </source>
</evidence>
<protein>
    <submittedName>
        <fullName evidence="6">Putative DNA primase/helicase</fullName>
    </submittedName>
</protein>
<gene>
    <name evidence="6" type="ORF">GGR34_003714</name>
</gene>
<dbReference type="Pfam" id="PF08706">
    <property type="entry name" value="D5_N"/>
    <property type="match status" value="1"/>
</dbReference>
<evidence type="ECO:0000313" key="7">
    <source>
        <dbReference type="Proteomes" id="UP000519439"/>
    </source>
</evidence>
<dbReference type="GO" id="GO:0016787">
    <property type="term" value="F:hydrolase activity"/>
    <property type="evidence" value="ECO:0007669"/>
    <property type="project" value="UniProtKB-KW"/>
</dbReference>
<name>A0A7W6IJK8_9HYPH</name>
<keyword evidence="2" id="KW-0378">Hydrolase</keyword>
<proteinExistence type="predicted"/>
<dbReference type="InterPro" id="IPR014015">
    <property type="entry name" value="Helicase_SF3_DNA-vir"/>
</dbReference>
<evidence type="ECO:0000256" key="4">
    <source>
        <dbReference type="ARBA" id="ARBA00022840"/>
    </source>
</evidence>
<dbReference type="InterPro" id="IPR006500">
    <property type="entry name" value="Helicase_put_C_phage/plasmid"/>
</dbReference>
<sequence length="525" mass="59076">MIRYFGQDLAVLAQDEVAAGTWMAWAGTHWDIAGGAARAMMTVQKLGSRILLEADHLKSTPAELRAIEVGDHAKADLHRLEKNKDAWGEAEKADAARLQRLVDAAEDARAELNKRKVARRKFAVSSKNASRMKSALECLAPRLRRPPDSFNPDRYKVATLTHTLKFERERDEECPDPKVERFTNVRCVAVEGHSREDWITAVIPVAYEKDAKAKRWRAFLERMLPDAAKRRTVQQFTALALLGIPAQYLMFHYGLGANGKSVFLETITRLLGPGLAVGLPRESIVGASERAAGSASPDLVRLYGKKMVRILEVKGDAPLQEDLIKRLTGGESVPVRTLFKGYFEFQNYAKAHMSGNGFPSIDGTDNGIWRRLLVVHWDQTIPEEERRDFEEVVGEFIREEGPGILWWLIEGALDYLEHGLVIADAVRNDTAEYREEMDPVGEFIKACVKEAEGNRESASALYEGYVSWSMANAKRARTQTKFGKTLAQRFRKQEIGGRNFYLDVALHSVPDRPDTRHDAPRNPHD</sequence>
<evidence type="ECO:0000256" key="1">
    <source>
        <dbReference type="ARBA" id="ARBA00022741"/>
    </source>
</evidence>
<dbReference type="PANTHER" id="PTHR35372:SF2">
    <property type="entry name" value="SF3 HELICASE DOMAIN-CONTAINING PROTEIN"/>
    <property type="match status" value="1"/>
</dbReference>